<evidence type="ECO:0000313" key="3">
    <source>
        <dbReference type="EMBL" id="MBV3392366.1"/>
    </source>
</evidence>
<keyword evidence="5" id="KW-1185">Reference proteome</keyword>
<gene>
    <name evidence="2" type="ORF">KSV97_03665</name>
    <name evidence="3" type="ORF">KSW06_03670</name>
</gene>
<organism evidence="2 4">
    <name type="scientific">Catenibacterium mitsuokai</name>
    <dbReference type="NCBI Taxonomy" id="100886"/>
    <lineage>
        <taxon>Bacteria</taxon>
        <taxon>Bacillati</taxon>
        <taxon>Bacillota</taxon>
        <taxon>Erysipelotrichia</taxon>
        <taxon>Erysipelotrichales</taxon>
        <taxon>Coprobacillaceae</taxon>
        <taxon>Catenibacterium</taxon>
    </lineage>
</organism>
<dbReference type="CDD" id="cd00093">
    <property type="entry name" value="HTH_XRE"/>
    <property type="match status" value="1"/>
</dbReference>
<dbReference type="EMBL" id="JAHOEF010000015">
    <property type="protein sequence ID" value="MBV3382343.1"/>
    <property type="molecule type" value="Genomic_DNA"/>
</dbReference>
<comment type="caution">
    <text evidence="2">The sequence shown here is derived from an EMBL/GenBank/DDBJ whole genome shotgun (WGS) entry which is preliminary data.</text>
</comment>
<dbReference type="Proteomes" id="UP001196408">
    <property type="component" value="Unassembled WGS sequence"/>
</dbReference>
<name>A0AAW4MUK9_9FIRM</name>
<dbReference type="Pfam" id="PF01381">
    <property type="entry name" value="HTH_3"/>
    <property type="match status" value="1"/>
</dbReference>
<sequence length="62" mass="7130">MGYTIKQLRVGMNMNQVQFAKFVGMNPDTYAKKEQGKRNWLAKEIIKIALACNVKVEDIILE</sequence>
<evidence type="ECO:0000313" key="4">
    <source>
        <dbReference type="Proteomes" id="UP001196408"/>
    </source>
</evidence>
<dbReference type="InterPro" id="IPR001387">
    <property type="entry name" value="Cro/C1-type_HTH"/>
</dbReference>
<dbReference type="RefSeq" id="WP_217747306.1">
    <property type="nucleotide sequence ID" value="NZ_JAHOEB010000016.1"/>
</dbReference>
<protein>
    <submittedName>
        <fullName evidence="2">Helix-turn-helix domain-containing protein</fullName>
    </submittedName>
</protein>
<evidence type="ECO:0000313" key="5">
    <source>
        <dbReference type="Proteomes" id="UP001197492"/>
    </source>
</evidence>
<proteinExistence type="predicted"/>
<reference evidence="2 5" key="1">
    <citation type="submission" date="2021-06" db="EMBL/GenBank/DDBJ databases">
        <title>Collection of gut derived symbiotic bacterial strains cultured from healthy donors.</title>
        <authorList>
            <person name="Lin H."/>
            <person name="Littmann E."/>
            <person name="Pamer E.G."/>
        </authorList>
    </citation>
    <scope>NUCLEOTIDE SEQUENCE</scope>
    <source>
        <strain evidence="3 5">MSK.21.70</strain>
        <strain evidence="2">MSK.21.82</strain>
    </source>
</reference>
<evidence type="ECO:0000313" key="2">
    <source>
        <dbReference type="EMBL" id="MBV3382343.1"/>
    </source>
</evidence>
<dbReference type="EMBL" id="JAHOEL010000016">
    <property type="protein sequence ID" value="MBV3392366.1"/>
    <property type="molecule type" value="Genomic_DNA"/>
</dbReference>
<evidence type="ECO:0000259" key="1">
    <source>
        <dbReference type="PROSITE" id="PS50943"/>
    </source>
</evidence>
<feature type="domain" description="HTH cro/C1-type" evidence="1">
    <location>
        <begin position="5"/>
        <end position="59"/>
    </location>
</feature>
<dbReference type="SMART" id="SM00530">
    <property type="entry name" value="HTH_XRE"/>
    <property type="match status" value="1"/>
</dbReference>
<accession>A0AAW4MUK9</accession>
<dbReference type="PROSITE" id="PS50943">
    <property type="entry name" value="HTH_CROC1"/>
    <property type="match status" value="1"/>
</dbReference>
<dbReference type="AlphaFoldDB" id="A0AAW4MUK9"/>
<dbReference type="Proteomes" id="UP001197492">
    <property type="component" value="Unassembled WGS sequence"/>
</dbReference>